<accession>B0VH85</accession>
<proteinExistence type="predicted"/>
<evidence type="ECO:0000313" key="1">
    <source>
        <dbReference type="EMBL" id="CAO80700.1"/>
    </source>
</evidence>
<dbReference type="Proteomes" id="UP000002019">
    <property type="component" value="Chromosome"/>
</dbReference>
<organism evidence="1 2">
    <name type="scientific">Cloacimonas acidaminovorans (strain Evry)</name>
    <dbReference type="NCBI Taxonomy" id="459349"/>
    <lineage>
        <taxon>Bacteria</taxon>
        <taxon>Pseudomonadati</taxon>
        <taxon>Candidatus Cloacimonadota</taxon>
        <taxon>Candidatus Cloacimonadia</taxon>
        <taxon>Candidatus Cloacimonadales</taxon>
        <taxon>Candidatus Cloacimonadaceae</taxon>
        <taxon>Candidatus Cloacimonas</taxon>
    </lineage>
</organism>
<dbReference type="HOGENOM" id="CLU_668505_0_0_0"/>
<sequence length="411" mass="47398">MCAGLDRVGSIKNSEHKKENMVMLTKKVLFIDEPFTIEEGIRAERSRFLWNVISKSFDADLLLLKSPVYMEKPVSLHTGYDKLYSLSLKEENNLESEAYHLLGKGQKERFINILDSKRYEVIFFAGLACLPLVCLAKKILPQCKLIIDIEKVWLPEIKEKWKDNKQLKNANYLWQYIRQTAWNKYLPKKGMFCLYANPGETDELFKCYHFKPENTHFVPLPITTIPELDKPGSNKKFILFWGAPESKDNLTAVKNIISEIYPRISKKMVEKEISIVLCGGEELQGLCSGRITYAPYNEKEQLLQEALLVLLPLNKPDTEGRILTCAQFRKTLVCTLSAIKNFPLPEDSYLVSDDFTELSEKIIELFRSAKKLDEYANKLSTFCFDNFTPEKVENALLIKIHSWIGNNVSNQ</sequence>
<dbReference type="AlphaFoldDB" id="B0VH85"/>
<keyword evidence="2" id="KW-1185">Reference proteome</keyword>
<dbReference type="SUPFAM" id="SSF53756">
    <property type="entry name" value="UDP-Glycosyltransferase/glycogen phosphorylase"/>
    <property type="match status" value="1"/>
</dbReference>
<reference evidence="1 2" key="1">
    <citation type="journal article" date="2008" name="J. Bacteriol.">
        <title>'Candidatus Cloacamonas acidaminovorans': genome sequence reconstruction provides a first glimpse of a new bacterial division.</title>
        <authorList>
            <person name="Pelletier E."/>
            <person name="Kreimeyer A."/>
            <person name="Bocs S."/>
            <person name="Rouy Z."/>
            <person name="Gyapay G."/>
            <person name="Chouari R."/>
            <person name="Riviere D."/>
            <person name="Ganesan A."/>
            <person name="Daegelen P."/>
            <person name="Sghir A."/>
            <person name="Cohen G.N."/>
            <person name="Medigue C."/>
            <person name="Weissenbach J."/>
            <person name="Le Paslier D."/>
        </authorList>
    </citation>
    <scope>NUCLEOTIDE SEQUENCE [LARGE SCALE GENOMIC DNA]</scope>
    <source>
        <strain evidence="2">Evry</strain>
    </source>
</reference>
<dbReference type="EMBL" id="CU466930">
    <property type="protein sequence ID" value="CAO80700.1"/>
    <property type="molecule type" value="Genomic_DNA"/>
</dbReference>
<protein>
    <recommendedName>
        <fullName evidence="3">Glycosyl transferase family 1 domain-containing protein</fullName>
    </recommendedName>
</protein>
<name>B0VH85_CLOAI</name>
<evidence type="ECO:0000313" key="2">
    <source>
        <dbReference type="Proteomes" id="UP000002019"/>
    </source>
</evidence>
<dbReference type="KEGG" id="caci:CLOAM0818"/>
<gene>
    <name evidence="1" type="ordered locus">CLOAM0818</name>
</gene>
<evidence type="ECO:0008006" key="3">
    <source>
        <dbReference type="Google" id="ProtNLM"/>
    </source>
</evidence>